<evidence type="ECO:0000256" key="1">
    <source>
        <dbReference type="SAM" id="MobiDB-lite"/>
    </source>
</evidence>
<keyword evidence="3" id="KW-1185">Reference proteome</keyword>
<dbReference type="InterPro" id="IPR009932">
    <property type="entry name" value="RCS1"/>
</dbReference>
<dbReference type="GO" id="GO:0005730">
    <property type="term" value="C:nucleolus"/>
    <property type="evidence" value="ECO:0007669"/>
    <property type="project" value="Ensembl"/>
</dbReference>
<evidence type="ECO:0000313" key="2">
    <source>
        <dbReference type="Ensembl" id="ENSCCAP00000004182.1"/>
    </source>
</evidence>
<dbReference type="AlphaFoldDB" id="A0A2K5PKP2"/>
<feature type="region of interest" description="Disordered" evidence="1">
    <location>
        <begin position="117"/>
        <end position="157"/>
    </location>
</feature>
<proteinExistence type="predicted"/>
<accession>A0A2K5PKP2</accession>
<dbReference type="Proteomes" id="UP000233040">
    <property type="component" value="Unassembled WGS sequence"/>
</dbReference>
<feature type="compositionally biased region" description="Polar residues" evidence="1">
    <location>
        <begin position="185"/>
        <end position="197"/>
    </location>
</feature>
<gene>
    <name evidence="2" type="primary">PIMREG</name>
</gene>
<feature type="compositionally biased region" description="Polar residues" evidence="1">
    <location>
        <begin position="127"/>
        <end position="142"/>
    </location>
</feature>
<dbReference type="GeneTree" id="ENSGT00390000008128"/>
<name>A0A2K5PKP2_CEBIM</name>
<dbReference type="GO" id="GO:0005654">
    <property type="term" value="C:nucleoplasm"/>
    <property type="evidence" value="ECO:0007669"/>
    <property type="project" value="Ensembl"/>
</dbReference>
<organism evidence="2 3">
    <name type="scientific">Cebus imitator</name>
    <name type="common">Panamanian white-faced capuchin</name>
    <name type="synonym">Cebus capucinus imitator</name>
    <dbReference type="NCBI Taxonomy" id="2715852"/>
    <lineage>
        <taxon>Eukaryota</taxon>
        <taxon>Metazoa</taxon>
        <taxon>Chordata</taxon>
        <taxon>Craniata</taxon>
        <taxon>Vertebrata</taxon>
        <taxon>Euteleostomi</taxon>
        <taxon>Mammalia</taxon>
        <taxon>Eutheria</taxon>
        <taxon>Euarchontoglires</taxon>
        <taxon>Primates</taxon>
        <taxon>Haplorrhini</taxon>
        <taxon>Platyrrhini</taxon>
        <taxon>Cebidae</taxon>
        <taxon>Cebinae</taxon>
        <taxon>Cebus</taxon>
    </lineage>
</organism>
<dbReference type="Pfam" id="PF07326">
    <property type="entry name" value="RCS1"/>
    <property type="match status" value="1"/>
</dbReference>
<sequence>MASRWQSMGTSVRRRSLRHPEQLEDSKELQPVASHQETSSRALGSLCRQFQRRLPLKAVNLNLRPGPSWKRLETPEPGQQGLQAAARSAKSALGAMSQRIQESCQSGTKWLVETQVKARRKRGAQKGSGSPTHSLSQKSTRLSGAAPAHSPTDPWEKEHHCISARMGSCVHPLRRSRREAAFRSPYSSTEPLCSPSESDSDLEPVGAGIQHLQKLSQELDEAIMAEERKQALSDHQGFTPKDVCASPCASWRKSPGVISTPEPLLMRTSLTRGLEPPCSGHIWTHR</sequence>
<evidence type="ECO:0000313" key="3">
    <source>
        <dbReference type="Proteomes" id="UP000233040"/>
    </source>
</evidence>
<reference evidence="2" key="1">
    <citation type="submission" date="2025-08" db="UniProtKB">
        <authorList>
            <consortium name="Ensembl"/>
        </authorList>
    </citation>
    <scope>IDENTIFICATION</scope>
</reference>
<feature type="compositionally biased region" description="Basic and acidic residues" evidence="1">
    <location>
        <begin position="18"/>
        <end position="28"/>
    </location>
</feature>
<dbReference type="Ensembl" id="ENSCCAT00000021275.1">
    <property type="protein sequence ID" value="ENSCCAP00000004182.1"/>
    <property type="gene ID" value="ENSCCAG00000019479.1"/>
</dbReference>
<dbReference type="PANTHER" id="PTHR35819">
    <property type="entry name" value="PICALM INTERACTING MITOTIC REGULATOR PIMREG"/>
    <property type="match status" value="1"/>
</dbReference>
<reference evidence="2" key="2">
    <citation type="submission" date="2025-09" db="UniProtKB">
        <authorList>
            <consortium name="Ensembl"/>
        </authorList>
    </citation>
    <scope>IDENTIFICATION</scope>
</reference>
<feature type="compositionally biased region" description="Polar residues" evidence="1">
    <location>
        <begin position="1"/>
        <end position="10"/>
    </location>
</feature>
<feature type="region of interest" description="Disordered" evidence="1">
    <location>
        <begin position="180"/>
        <end position="203"/>
    </location>
</feature>
<dbReference type="STRING" id="9516.ENSCCAP00000004182"/>
<protein>
    <submittedName>
        <fullName evidence="2">PICALM interacting mitotic regulator</fullName>
    </submittedName>
</protein>
<dbReference type="OMA" id="SNYYYLM"/>
<feature type="region of interest" description="Disordered" evidence="1">
    <location>
        <begin position="1"/>
        <end position="41"/>
    </location>
</feature>
<dbReference type="PANTHER" id="PTHR35819:SF1">
    <property type="entry name" value="PROTEIN PIMREG"/>
    <property type="match status" value="1"/>
</dbReference>